<accession>A0A7S1GKL5</accession>
<evidence type="ECO:0000256" key="1">
    <source>
        <dbReference type="SAM" id="MobiDB-lite"/>
    </source>
</evidence>
<dbReference type="EMBL" id="HBFW01010810">
    <property type="protein sequence ID" value="CAD8935926.1"/>
    <property type="molecule type" value="Transcribed_RNA"/>
</dbReference>
<feature type="region of interest" description="Disordered" evidence="1">
    <location>
        <begin position="1"/>
        <end position="34"/>
    </location>
</feature>
<proteinExistence type="predicted"/>
<gene>
    <name evidence="2" type="ORF">CTEN0397_LOCUS6960</name>
</gene>
<name>A0A7S1GKL5_CYCTE</name>
<feature type="region of interest" description="Disordered" evidence="1">
    <location>
        <begin position="97"/>
        <end position="119"/>
    </location>
</feature>
<protein>
    <submittedName>
        <fullName evidence="2">Uncharacterized protein</fullName>
    </submittedName>
</protein>
<feature type="compositionally biased region" description="Basic and acidic residues" evidence="1">
    <location>
        <begin position="1"/>
        <end position="12"/>
    </location>
</feature>
<evidence type="ECO:0000313" key="2">
    <source>
        <dbReference type="EMBL" id="CAD8935926.1"/>
    </source>
</evidence>
<dbReference type="AlphaFoldDB" id="A0A7S1GKL5"/>
<organism evidence="2">
    <name type="scientific">Cyclophora tenuis</name>
    <name type="common">Marine diatom</name>
    <dbReference type="NCBI Taxonomy" id="216820"/>
    <lineage>
        <taxon>Eukaryota</taxon>
        <taxon>Sar</taxon>
        <taxon>Stramenopiles</taxon>
        <taxon>Ochrophyta</taxon>
        <taxon>Bacillariophyta</taxon>
        <taxon>Fragilariophyceae</taxon>
        <taxon>Fragilariophycidae</taxon>
        <taxon>Cyclophorales</taxon>
        <taxon>Cyclophoraceae</taxon>
        <taxon>Cyclophora</taxon>
    </lineage>
</organism>
<reference evidence="2" key="1">
    <citation type="submission" date="2021-01" db="EMBL/GenBank/DDBJ databases">
        <authorList>
            <person name="Corre E."/>
            <person name="Pelletier E."/>
            <person name="Niang G."/>
            <person name="Scheremetjew M."/>
            <person name="Finn R."/>
            <person name="Kale V."/>
            <person name="Holt S."/>
            <person name="Cochrane G."/>
            <person name="Meng A."/>
            <person name="Brown T."/>
            <person name="Cohen L."/>
        </authorList>
    </citation>
    <scope>NUCLEOTIDE SEQUENCE</scope>
    <source>
        <strain evidence="2">ECT3854</strain>
    </source>
</reference>
<sequence length="119" mass="13009">MRKKEPDPESDKKKKSAKPKAEQPVAKKRRTDEFDPIQVYLLPTTVDKSTQTLRSTGVRMIPDVNSLPVGAMDAVAPSAISHKKSTSLDFTPALSSEEGVSDFFPKPPSISMYGSETEA</sequence>